<keyword evidence="5" id="KW-0762">Sugar transport</keyword>
<evidence type="ECO:0000256" key="1">
    <source>
        <dbReference type="ARBA" id="ARBA00008520"/>
    </source>
</evidence>
<dbReference type="PANTHER" id="PTHR30061">
    <property type="entry name" value="MALTOSE-BINDING PERIPLASMIC PROTEIN"/>
    <property type="match status" value="1"/>
</dbReference>
<dbReference type="InterPro" id="IPR006059">
    <property type="entry name" value="SBP"/>
</dbReference>
<feature type="signal peptide" evidence="4">
    <location>
        <begin position="1"/>
        <end position="20"/>
    </location>
</feature>
<reference evidence="5 6" key="1">
    <citation type="submission" date="2020-08" db="EMBL/GenBank/DDBJ databases">
        <title>Genomic Encyclopedia of Archaeal and Bacterial Type Strains, Phase II (KMG-II): from individual species to whole genera.</title>
        <authorList>
            <person name="Goeker M."/>
        </authorList>
    </citation>
    <scope>NUCLEOTIDE SEQUENCE [LARGE SCALE GENOMIC DNA]</scope>
    <source>
        <strain evidence="5 6">DSM 43850</strain>
    </source>
</reference>
<feature type="chain" id="PRO_5047365653" evidence="4">
    <location>
        <begin position="21"/>
        <end position="410"/>
    </location>
</feature>
<dbReference type="EMBL" id="JACJID010000001">
    <property type="protein sequence ID" value="MBA8923009.1"/>
    <property type="molecule type" value="Genomic_DNA"/>
</dbReference>
<comment type="similarity">
    <text evidence="1">Belongs to the bacterial solute-binding protein 1 family.</text>
</comment>
<keyword evidence="6" id="KW-1185">Reference proteome</keyword>
<evidence type="ECO:0000256" key="2">
    <source>
        <dbReference type="ARBA" id="ARBA00022448"/>
    </source>
</evidence>
<gene>
    <name evidence="5" type="ORF">BC739_000206</name>
</gene>
<evidence type="ECO:0000256" key="4">
    <source>
        <dbReference type="SAM" id="SignalP"/>
    </source>
</evidence>
<dbReference type="PROSITE" id="PS51257">
    <property type="entry name" value="PROKAR_LIPOPROTEIN"/>
    <property type="match status" value="1"/>
</dbReference>
<keyword evidence="2" id="KW-0813">Transport</keyword>
<dbReference type="PROSITE" id="PS51318">
    <property type="entry name" value="TAT"/>
    <property type="match status" value="1"/>
</dbReference>
<dbReference type="SUPFAM" id="SSF53850">
    <property type="entry name" value="Periplasmic binding protein-like II"/>
    <property type="match status" value="1"/>
</dbReference>
<name>A0ABR6B811_9PSEU</name>
<organism evidence="5 6">
    <name type="scientific">Kutzneria viridogrisea</name>
    <dbReference type="NCBI Taxonomy" id="47990"/>
    <lineage>
        <taxon>Bacteria</taxon>
        <taxon>Bacillati</taxon>
        <taxon>Actinomycetota</taxon>
        <taxon>Actinomycetes</taxon>
        <taxon>Pseudonocardiales</taxon>
        <taxon>Pseudonocardiaceae</taxon>
        <taxon>Kutzneria</taxon>
    </lineage>
</organism>
<comment type="caution">
    <text evidence="5">The sequence shown here is derived from an EMBL/GenBank/DDBJ whole genome shotgun (WGS) entry which is preliminary data.</text>
</comment>
<proteinExistence type="inferred from homology"/>
<protein>
    <submittedName>
        <fullName evidence="5">Multiple sugar transport system substrate-binding protein</fullName>
    </submittedName>
</protein>
<sequence>MRTRRSAAMTAAALALTALAGCGQGFDSNQAAASGPVSLSVLIGSSGDAETQAVRAATGAWADRTHNSVNLTLAQDAKQQLSQAFAGGTPPDLFYLDPAMFARLAKSGSLDSYAAALPDPDGFYATLRQTFTANGKVVCAPKDFSTLALVIDTDAWAQAGLTEADTPTTWDQLAAVATRLTTPQRKGLALSDTHDRVGAFLVQACGWYLSQDGRTATADSPENLTALRYLQKLLTSGSTAFAKQVDAGWGGEAFGKGRAAMTIEGNWMIGALAKDYPDRHWKAVELPAGPAGRGTLSFTNCWGIPANSPHRAQAEQLVAALTDPAQQTALAKATGTLPSRTSAATAFVAEHPEQKPFLAGAEHARGPVTATGFDSVLSDFDSGLLGLSTGGDPEQLLKTLQRNASQALGK</sequence>
<dbReference type="Proteomes" id="UP000517916">
    <property type="component" value="Unassembled WGS sequence"/>
</dbReference>
<keyword evidence="3 4" id="KW-0732">Signal</keyword>
<accession>A0ABR6B811</accession>
<evidence type="ECO:0000256" key="3">
    <source>
        <dbReference type="ARBA" id="ARBA00022729"/>
    </source>
</evidence>
<dbReference type="Pfam" id="PF13416">
    <property type="entry name" value="SBP_bac_8"/>
    <property type="match status" value="1"/>
</dbReference>
<evidence type="ECO:0000313" key="6">
    <source>
        <dbReference type="Proteomes" id="UP000517916"/>
    </source>
</evidence>
<dbReference type="Gene3D" id="3.40.190.10">
    <property type="entry name" value="Periplasmic binding protein-like II"/>
    <property type="match status" value="1"/>
</dbReference>
<evidence type="ECO:0000313" key="5">
    <source>
        <dbReference type="EMBL" id="MBA8923009.1"/>
    </source>
</evidence>
<dbReference type="RefSeq" id="WP_318295799.1">
    <property type="nucleotide sequence ID" value="NZ_BAAABQ010000055.1"/>
</dbReference>
<dbReference type="InterPro" id="IPR006311">
    <property type="entry name" value="TAT_signal"/>
</dbReference>
<dbReference type="PANTHER" id="PTHR30061:SF50">
    <property type="entry name" value="MALTOSE_MALTODEXTRIN-BINDING PERIPLASMIC PROTEIN"/>
    <property type="match status" value="1"/>
</dbReference>